<organism evidence="2 3">
    <name type="scientific">Candidatus Roizmanbacteria bacterium CG10_big_fil_rev_8_21_14_0_10_39_12</name>
    <dbReference type="NCBI Taxonomy" id="1974852"/>
    <lineage>
        <taxon>Bacteria</taxon>
        <taxon>Candidatus Roizmaniibacteriota</taxon>
    </lineage>
</organism>
<accession>A0A2M8KNQ6</accession>
<dbReference type="AlphaFoldDB" id="A0A2M8KNQ6"/>
<feature type="transmembrane region" description="Helical" evidence="1">
    <location>
        <begin position="6"/>
        <end position="27"/>
    </location>
</feature>
<name>A0A2M8KNQ6_9BACT</name>
<gene>
    <name evidence="2" type="ORF">COU87_03990</name>
</gene>
<evidence type="ECO:0000313" key="2">
    <source>
        <dbReference type="EMBL" id="PJE61529.1"/>
    </source>
</evidence>
<protein>
    <submittedName>
        <fullName evidence="2">Uncharacterized protein</fullName>
    </submittedName>
</protein>
<dbReference type="EMBL" id="PFEC01000072">
    <property type="protein sequence ID" value="PJE61529.1"/>
    <property type="molecule type" value="Genomic_DNA"/>
</dbReference>
<proteinExistence type="predicted"/>
<feature type="transmembrane region" description="Helical" evidence="1">
    <location>
        <begin position="39"/>
        <end position="62"/>
    </location>
</feature>
<dbReference type="Proteomes" id="UP000230222">
    <property type="component" value="Unassembled WGS sequence"/>
</dbReference>
<keyword evidence="1" id="KW-0472">Membrane</keyword>
<keyword evidence="1" id="KW-0812">Transmembrane</keyword>
<comment type="caution">
    <text evidence="2">The sequence shown here is derived from an EMBL/GenBank/DDBJ whole genome shotgun (WGS) entry which is preliminary data.</text>
</comment>
<evidence type="ECO:0000256" key="1">
    <source>
        <dbReference type="SAM" id="Phobius"/>
    </source>
</evidence>
<keyword evidence="1" id="KW-1133">Transmembrane helix</keyword>
<reference evidence="3" key="1">
    <citation type="submission" date="2017-09" db="EMBL/GenBank/DDBJ databases">
        <title>Depth-based differentiation of microbial function through sediment-hosted aquifers and enrichment of novel symbionts in the deep terrestrial subsurface.</title>
        <authorList>
            <person name="Probst A.J."/>
            <person name="Ladd B."/>
            <person name="Jarett J.K."/>
            <person name="Geller-Mcgrath D.E."/>
            <person name="Sieber C.M.K."/>
            <person name="Emerson J.B."/>
            <person name="Anantharaman K."/>
            <person name="Thomas B.C."/>
            <person name="Malmstrom R."/>
            <person name="Stieglmeier M."/>
            <person name="Klingl A."/>
            <person name="Woyke T."/>
            <person name="Ryan C.M."/>
            <person name="Banfield J.F."/>
        </authorList>
    </citation>
    <scope>NUCLEOTIDE SEQUENCE [LARGE SCALE GENOMIC DNA]</scope>
</reference>
<evidence type="ECO:0000313" key="3">
    <source>
        <dbReference type="Proteomes" id="UP000230222"/>
    </source>
</evidence>
<sequence>MGGSFSAIAYTEAFSGITSVFLVNIILSILEKNRKKSFSLFRFILFQFLIMPISIPIFWLIASFQ</sequence>